<evidence type="ECO:0000313" key="4">
    <source>
        <dbReference type="Proteomes" id="UP001642483"/>
    </source>
</evidence>
<name>A0ABP0GS08_CLALP</name>
<comment type="caution">
    <text evidence="3">The sequence shown here is derived from an EMBL/GenBank/DDBJ whole genome shotgun (WGS) entry which is preliminary data.</text>
</comment>
<feature type="region of interest" description="Disordered" evidence="1">
    <location>
        <begin position="136"/>
        <end position="165"/>
    </location>
</feature>
<gene>
    <name evidence="3" type="ORF">CVLEPA_LOCUS27887</name>
</gene>
<evidence type="ECO:0000256" key="1">
    <source>
        <dbReference type="SAM" id="MobiDB-lite"/>
    </source>
</evidence>
<dbReference type="EMBL" id="CAWYQH010000141">
    <property type="protein sequence ID" value="CAK8694521.1"/>
    <property type="molecule type" value="Genomic_DNA"/>
</dbReference>
<feature type="compositionally biased region" description="Basic and acidic residues" evidence="1">
    <location>
        <begin position="156"/>
        <end position="165"/>
    </location>
</feature>
<protein>
    <submittedName>
        <fullName evidence="3">Uncharacterized protein</fullName>
    </submittedName>
</protein>
<accession>A0ABP0GS08</accession>
<sequence length="165" mass="17677">MLMTINNDTIAAERRNNVTILFTGSSANSHQTTSTFARSKAICRFVCAGLFLIPAIILLTVGGLQASKSDGVAYIAFGACFAVAATIALVQSCIEFHKIRLNDAVEGSGSDRSDGQGTECWTVAYRNYPLPEVAQESALPSYESATKDSAPPSYEETIRDENEPS</sequence>
<feature type="transmembrane region" description="Helical" evidence="2">
    <location>
        <begin position="45"/>
        <end position="66"/>
    </location>
</feature>
<keyword evidence="4" id="KW-1185">Reference proteome</keyword>
<keyword evidence="2" id="KW-1133">Transmembrane helix</keyword>
<proteinExistence type="predicted"/>
<organism evidence="3 4">
    <name type="scientific">Clavelina lepadiformis</name>
    <name type="common">Light-bulb sea squirt</name>
    <name type="synonym">Ascidia lepadiformis</name>
    <dbReference type="NCBI Taxonomy" id="159417"/>
    <lineage>
        <taxon>Eukaryota</taxon>
        <taxon>Metazoa</taxon>
        <taxon>Chordata</taxon>
        <taxon>Tunicata</taxon>
        <taxon>Ascidiacea</taxon>
        <taxon>Aplousobranchia</taxon>
        <taxon>Clavelinidae</taxon>
        <taxon>Clavelina</taxon>
    </lineage>
</organism>
<reference evidence="3 4" key="1">
    <citation type="submission" date="2024-02" db="EMBL/GenBank/DDBJ databases">
        <authorList>
            <person name="Daric V."/>
            <person name="Darras S."/>
        </authorList>
    </citation>
    <scope>NUCLEOTIDE SEQUENCE [LARGE SCALE GENOMIC DNA]</scope>
</reference>
<feature type="transmembrane region" description="Helical" evidence="2">
    <location>
        <begin position="72"/>
        <end position="90"/>
    </location>
</feature>
<evidence type="ECO:0000256" key="2">
    <source>
        <dbReference type="SAM" id="Phobius"/>
    </source>
</evidence>
<keyword evidence="2" id="KW-0812">Transmembrane</keyword>
<evidence type="ECO:0000313" key="3">
    <source>
        <dbReference type="EMBL" id="CAK8694521.1"/>
    </source>
</evidence>
<keyword evidence="2" id="KW-0472">Membrane</keyword>
<dbReference type="Proteomes" id="UP001642483">
    <property type="component" value="Unassembled WGS sequence"/>
</dbReference>